<evidence type="ECO:0000313" key="2">
    <source>
        <dbReference type="EMBL" id="GMM62317.1"/>
    </source>
</evidence>
<gene>
    <name evidence="2" type="ORF">NUTIK01_30940</name>
</gene>
<evidence type="ECO:0000256" key="1">
    <source>
        <dbReference type="SAM" id="MobiDB-lite"/>
    </source>
</evidence>
<protein>
    <recommendedName>
        <fullName evidence="4">HTH araC/xylS-type domain-containing protein</fullName>
    </recommendedName>
</protein>
<accession>A0ABQ6PBL1</accession>
<organism evidence="2 3">
    <name type="scientific">Novosphingobium pituita</name>
    <dbReference type="NCBI Taxonomy" id="3056842"/>
    <lineage>
        <taxon>Bacteria</taxon>
        <taxon>Pseudomonadati</taxon>
        <taxon>Pseudomonadota</taxon>
        <taxon>Alphaproteobacteria</taxon>
        <taxon>Sphingomonadales</taxon>
        <taxon>Sphingomonadaceae</taxon>
        <taxon>Novosphingobium</taxon>
    </lineage>
</organism>
<dbReference type="EMBL" id="BTFW01000001">
    <property type="protein sequence ID" value="GMM62317.1"/>
    <property type="molecule type" value="Genomic_DNA"/>
</dbReference>
<dbReference type="Proteomes" id="UP001187221">
    <property type="component" value="Unassembled WGS sequence"/>
</dbReference>
<evidence type="ECO:0008006" key="4">
    <source>
        <dbReference type="Google" id="ProtNLM"/>
    </source>
</evidence>
<comment type="caution">
    <text evidence="2">The sequence shown here is derived from an EMBL/GenBank/DDBJ whole genome shotgun (WGS) entry which is preliminary data.</text>
</comment>
<proteinExistence type="predicted"/>
<feature type="region of interest" description="Disordered" evidence="1">
    <location>
        <begin position="1"/>
        <end position="23"/>
    </location>
</feature>
<sequence>MHERHHTPTTLEGLKSRAKRMKRETGCTHISALDAVAREMGFAHYSAAQVHFTQIGGVE</sequence>
<name>A0ABQ6PBL1_9SPHN</name>
<evidence type="ECO:0000313" key="3">
    <source>
        <dbReference type="Proteomes" id="UP001187221"/>
    </source>
</evidence>
<reference evidence="2 3" key="1">
    <citation type="submission" date="2023-06" db="EMBL/GenBank/DDBJ databases">
        <title>Draft genome sequence of Novosphingobium sp. strain IK01.</title>
        <authorList>
            <person name="Hatamoto M."/>
            <person name="Ikarashi T."/>
            <person name="Yamaguchi T."/>
        </authorList>
    </citation>
    <scope>NUCLEOTIDE SEQUENCE [LARGE SCALE GENOMIC DNA]</scope>
    <source>
        <strain evidence="2 3">IK01</strain>
    </source>
</reference>
<keyword evidence="3" id="KW-1185">Reference proteome</keyword>